<evidence type="ECO:0000313" key="2">
    <source>
        <dbReference type="EMBL" id="SDQ27986.1"/>
    </source>
</evidence>
<feature type="transmembrane region" description="Helical" evidence="1">
    <location>
        <begin position="128"/>
        <end position="148"/>
    </location>
</feature>
<evidence type="ECO:0000256" key="1">
    <source>
        <dbReference type="SAM" id="Phobius"/>
    </source>
</evidence>
<keyword evidence="1" id="KW-1133">Transmembrane helix</keyword>
<keyword evidence="1" id="KW-0472">Membrane</keyword>
<comment type="caution">
    <text evidence="2">The sequence shown here is derived from an EMBL/GenBank/DDBJ whole genome shotgun (WGS) entry which is preliminary data.</text>
</comment>
<keyword evidence="3" id="KW-1185">Reference proteome</keyword>
<proteinExistence type="predicted"/>
<organism evidence="2 3">
    <name type="scientific">Nitrosospira multiformis</name>
    <dbReference type="NCBI Taxonomy" id="1231"/>
    <lineage>
        <taxon>Bacteria</taxon>
        <taxon>Pseudomonadati</taxon>
        <taxon>Pseudomonadota</taxon>
        <taxon>Betaproteobacteria</taxon>
        <taxon>Nitrosomonadales</taxon>
        <taxon>Nitrosomonadaceae</taxon>
        <taxon>Nitrosospira</taxon>
    </lineage>
</organism>
<evidence type="ECO:0008006" key="4">
    <source>
        <dbReference type="Google" id="ProtNLM"/>
    </source>
</evidence>
<feature type="transmembrane region" description="Helical" evidence="1">
    <location>
        <begin position="65"/>
        <end position="88"/>
    </location>
</feature>
<dbReference type="Proteomes" id="UP000183471">
    <property type="component" value="Unassembled WGS sequence"/>
</dbReference>
<sequence length="155" mass="17182">MSLNWAAAVVAGIVAGTLATAVQLFLWWAFLDALPWMLYRDARLTAAILMGREVLPPPVTFNWNVMMVATLIHFAISIAYGLILACLISRLGMALSLLAGSIFGLSLYGINMYGVTIIFPWFWEARDWITILTHIVFGISLAGTYKVFAKHELET</sequence>
<gene>
    <name evidence="2" type="ORF">SAMN05216402_0164</name>
</gene>
<feature type="transmembrane region" description="Helical" evidence="1">
    <location>
        <begin position="7"/>
        <end position="30"/>
    </location>
</feature>
<accession>A0ABY0T5S9</accession>
<reference evidence="2 3" key="1">
    <citation type="submission" date="2016-10" db="EMBL/GenBank/DDBJ databases">
        <authorList>
            <person name="Varghese N."/>
            <person name="Submissions S."/>
        </authorList>
    </citation>
    <scope>NUCLEOTIDE SEQUENCE [LARGE SCALE GENOMIC DNA]</scope>
    <source>
        <strain evidence="2 3">Nl1</strain>
    </source>
</reference>
<name>A0ABY0T5S9_9PROT</name>
<dbReference type="RefSeq" id="WP_074630363.1">
    <property type="nucleotide sequence ID" value="NZ_FNKY01000001.1"/>
</dbReference>
<feature type="transmembrane region" description="Helical" evidence="1">
    <location>
        <begin position="95"/>
        <end position="122"/>
    </location>
</feature>
<keyword evidence="1" id="KW-0812">Transmembrane</keyword>
<evidence type="ECO:0000313" key="3">
    <source>
        <dbReference type="Proteomes" id="UP000183471"/>
    </source>
</evidence>
<protein>
    <recommendedName>
        <fullName evidence="4">Sodium:proline symporter</fullName>
    </recommendedName>
</protein>
<dbReference type="EMBL" id="FNKY01000001">
    <property type="protein sequence ID" value="SDQ27986.1"/>
    <property type="molecule type" value="Genomic_DNA"/>
</dbReference>